<protein>
    <submittedName>
        <fullName evidence="2">Uncharacterized protein</fullName>
    </submittedName>
</protein>
<comment type="caution">
    <text evidence="2">The sequence shown here is derived from an EMBL/GenBank/DDBJ whole genome shotgun (WGS) entry which is preliminary data.</text>
</comment>
<organism evidence="2 3">
    <name type="scientific">Mycena citricolor</name>
    <dbReference type="NCBI Taxonomy" id="2018698"/>
    <lineage>
        <taxon>Eukaryota</taxon>
        <taxon>Fungi</taxon>
        <taxon>Dikarya</taxon>
        <taxon>Basidiomycota</taxon>
        <taxon>Agaricomycotina</taxon>
        <taxon>Agaricomycetes</taxon>
        <taxon>Agaricomycetidae</taxon>
        <taxon>Agaricales</taxon>
        <taxon>Marasmiineae</taxon>
        <taxon>Mycenaceae</taxon>
        <taxon>Mycena</taxon>
    </lineage>
</organism>
<dbReference type="AlphaFoldDB" id="A0AAD2HK00"/>
<name>A0AAD2HK00_9AGAR</name>
<proteinExistence type="predicted"/>
<feature type="region of interest" description="Disordered" evidence="1">
    <location>
        <begin position="19"/>
        <end position="69"/>
    </location>
</feature>
<feature type="compositionally biased region" description="Low complexity" evidence="1">
    <location>
        <begin position="46"/>
        <end position="69"/>
    </location>
</feature>
<dbReference type="Proteomes" id="UP001295794">
    <property type="component" value="Unassembled WGS sequence"/>
</dbReference>
<keyword evidence="3" id="KW-1185">Reference proteome</keyword>
<accession>A0AAD2HK00</accession>
<reference evidence="2" key="1">
    <citation type="submission" date="2023-11" db="EMBL/GenBank/DDBJ databases">
        <authorList>
            <person name="De Vega J J."/>
            <person name="De Vega J J."/>
        </authorList>
    </citation>
    <scope>NUCLEOTIDE SEQUENCE</scope>
</reference>
<evidence type="ECO:0000313" key="2">
    <source>
        <dbReference type="EMBL" id="CAK5277874.1"/>
    </source>
</evidence>
<evidence type="ECO:0000313" key="3">
    <source>
        <dbReference type="Proteomes" id="UP001295794"/>
    </source>
</evidence>
<evidence type="ECO:0000256" key="1">
    <source>
        <dbReference type="SAM" id="MobiDB-lite"/>
    </source>
</evidence>
<dbReference type="EMBL" id="CAVNYO010000421">
    <property type="protein sequence ID" value="CAK5277874.1"/>
    <property type="molecule type" value="Genomic_DNA"/>
</dbReference>
<gene>
    <name evidence="2" type="ORF">MYCIT1_LOCUS27040</name>
</gene>
<sequence length="87" mass="9195">MIVKPGIMYDTGVTYLKSGTQLTQPHHRGSGVQRRQPRRLPTEQEALAAATAGGLLTGSSSSDSSSSVSGARLRFSLRASSCFCVPK</sequence>